<organism evidence="2 3">
    <name type="scientific">Pleuronectes platessa</name>
    <name type="common">European plaice</name>
    <dbReference type="NCBI Taxonomy" id="8262"/>
    <lineage>
        <taxon>Eukaryota</taxon>
        <taxon>Metazoa</taxon>
        <taxon>Chordata</taxon>
        <taxon>Craniata</taxon>
        <taxon>Vertebrata</taxon>
        <taxon>Euteleostomi</taxon>
        <taxon>Actinopterygii</taxon>
        <taxon>Neopterygii</taxon>
        <taxon>Teleostei</taxon>
        <taxon>Neoteleostei</taxon>
        <taxon>Acanthomorphata</taxon>
        <taxon>Carangaria</taxon>
        <taxon>Pleuronectiformes</taxon>
        <taxon>Pleuronectoidei</taxon>
        <taxon>Pleuronectidae</taxon>
        <taxon>Pleuronectes</taxon>
    </lineage>
</organism>
<feature type="region of interest" description="Disordered" evidence="1">
    <location>
        <begin position="101"/>
        <end position="138"/>
    </location>
</feature>
<dbReference type="AlphaFoldDB" id="A0A9N7VKQ2"/>
<evidence type="ECO:0000313" key="2">
    <source>
        <dbReference type="EMBL" id="CAB1452763.1"/>
    </source>
</evidence>
<protein>
    <submittedName>
        <fullName evidence="2">Uncharacterized protein</fullName>
    </submittedName>
</protein>
<reference evidence="2" key="1">
    <citation type="submission" date="2020-03" db="EMBL/GenBank/DDBJ databases">
        <authorList>
            <person name="Weist P."/>
        </authorList>
    </citation>
    <scope>NUCLEOTIDE SEQUENCE</scope>
</reference>
<accession>A0A9N7VKQ2</accession>
<dbReference type="EMBL" id="CADEAL010004142">
    <property type="protein sequence ID" value="CAB1452763.1"/>
    <property type="molecule type" value="Genomic_DNA"/>
</dbReference>
<evidence type="ECO:0000256" key="1">
    <source>
        <dbReference type="SAM" id="MobiDB-lite"/>
    </source>
</evidence>
<evidence type="ECO:0000313" key="3">
    <source>
        <dbReference type="Proteomes" id="UP001153269"/>
    </source>
</evidence>
<keyword evidence="3" id="KW-1185">Reference proteome</keyword>
<proteinExistence type="predicted"/>
<gene>
    <name evidence="2" type="ORF">PLEPLA_LOCUS40513</name>
</gene>
<sequence length="138" mass="15998">MPICLHDNRDLHPLMIPCDPGIANAWKRAGRRQWRSEAGPALYQLKGLREEVGRARRGTEVCRLRPGRERRPATETSCGRASLTHSYKYREERRSHWSLPISSSWRNPDDITGLFSQTGQKAPPEPHQARQRTTVYRR</sequence>
<comment type="caution">
    <text evidence="2">The sequence shown here is derived from an EMBL/GenBank/DDBJ whole genome shotgun (WGS) entry which is preliminary data.</text>
</comment>
<name>A0A9N7VKQ2_PLEPL</name>
<dbReference type="Proteomes" id="UP001153269">
    <property type="component" value="Unassembled WGS sequence"/>
</dbReference>